<evidence type="ECO:0000256" key="2">
    <source>
        <dbReference type="ARBA" id="ARBA00022679"/>
    </source>
</evidence>
<dbReference type="AlphaFoldDB" id="Q6BNE0"/>
<evidence type="ECO:0000259" key="4">
    <source>
        <dbReference type="Pfam" id="PF05185"/>
    </source>
</evidence>
<dbReference type="FunCoup" id="Q6BNE0">
    <property type="interactions" value="1115"/>
</dbReference>
<evidence type="ECO:0000313" key="7">
    <source>
        <dbReference type="EMBL" id="CAG88562.2"/>
    </source>
</evidence>
<dbReference type="Pfam" id="PF17285">
    <property type="entry name" value="PRMT5_TIM"/>
    <property type="match status" value="1"/>
</dbReference>
<dbReference type="InterPro" id="IPR025799">
    <property type="entry name" value="Arg_MeTrfase"/>
</dbReference>
<dbReference type="Pfam" id="PF05185">
    <property type="entry name" value="PRMT5"/>
    <property type="match status" value="1"/>
</dbReference>
<dbReference type="InterPro" id="IPR035075">
    <property type="entry name" value="PRMT5"/>
</dbReference>
<evidence type="ECO:0000256" key="3">
    <source>
        <dbReference type="ARBA" id="ARBA00022691"/>
    </source>
</evidence>
<dbReference type="PANTHER" id="PTHR10738">
    <property type="entry name" value="PROTEIN ARGININE N-METHYLTRANSFERASE 5"/>
    <property type="match status" value="1"/>
</dbReference>
<sequence>MNTVYYGVKTNNYEEDALINLLKNGVSLLVIPWNDFKKHTNELILLNSIVVLSSEIKDFWENITFQMRQVRCKYYCFLVPEEFYHLAHDQVRLQLTELVANLPASAHISLIVPLTGNFMHWEFWNNIKIENVHVMLYLSQEVDEGILTRWSTEPISSIMLPAAKFVHEYELPVLPDYLQAMLRKFISQKPPAIIIASDKDQTTYIKGIKWLISKIKIDPASDILIDPLQPLKDNLSLGIYEVFETDTVKYEQYEKAIFRALKDIDSPCVKILVIGPGRGPLIDILLKVIKELRCEFRIDAVEKNPNCYVVLQERNRIEWKEKINLVNEDVRTWKHTNYNLVISELLGSFGCNEVCPEILQDFTNEDTIMIPQSYENYLQPIYSPLLSSLKNEQLERPYLIKLNSFYIMSGIQPIWKFSHPTRANNSRYRAINFHVPHKGKVNALQGFFIANLYGSTQIGIHPQLAEGFCHSWYPFLFPISELVCNGDSILSFQIERICNNKVWYEWSVNNKVYDKHGLYYSIGL</sequence>
<dbReference type="Proteomes" id="UP000000599">
    <property type="component" value="Chromosome E"/>
</dbReference>
<keyword evidence="2" id="KW-0808">Transferase</keyword>
<dbReference type="GO" id="GO:0006355">
    <property type="term" value="P:regulation of DNA-templated transcription"/>
    <property type="evidence" value="ECO:0007669"/>
    <property type="project" value="TreeGrafter"/>
</dbReference>
<dbReference type="VEuPathDB" id="FungiDB:DEHA2E22528g"/>
<dbReference type="PANTHER" id="PTHR10738:SF0">
    <property type="entry name" value="PROTEIN ARGININE N-METHYLTRANSFERASE 5"/>
    <property type="match status" value="1"/>
</dbReference>
<dbReference type="GO" id="GO:0005829">
    <property type="term" value="C:cytosol"/>
    <property type="evidence" value="ECO:0007669"/>
    <property type="project" value="TreeGrafter"/>
</dbReference>
<dbReference type="Gene3D" id="2.70.160.11">
    <property type="entry name" value="Hnrnp arginine n-methyltransferase1"/>
    <property type="match status" value="1"/>
</dbReference>
<protein>
    <submittedName>
        <fullName evidence="7">DEHA2E22528p</fullName>
    </submittedName>
</protein>
<keyword evidence="3" id="KW-0949">S-adenosyl-L-methionine</keyword>
<dbReference type="GeneID" id="2903011"/>
<dbReference type="OMA" id="ENFERCT"/>
<accession>Q6BNE0</accession>
<dbReference type="OrthoDB" id="1368803at2759"/>
<name>Q6BNE0_DEBHA</name>
<dbReference type="RefSeq" id="XP_460280.2">
    <property type="nucleotide sequence ID" value="XM_460280.1"/>
</dbReference>
<dbReference type="InterPro" id="IPR035248">
    <property type="entry name" value="PRMT5_C"/>
</dbReference>
<dbReference type="HOGENOM" id="CLU_010247_3_0_1"/>
<gene>
    <name evidence="7" type="ordered locus">DEHA2E22528g</name>
</gene>
<feature type="domain" description="PRMT5 arginine-N-methyltransferase" evidence="4">
    <location>
        <begin position="220"/>
        <end position="363"/>
    </location>
</feature>
<evidence type="ECO:0000259" key="5">
    <source>
        <dbReference type="Pfam" id="PF17285"/>
    </source>
</evidence>
<keyword evidence="8" id="KW-1185">Reference proteome</keyword>
<dbReference type="EMBL" id="CR382137">
    <property type="protein sequence ID" value="CAG88562.2"/>
    <property type="molecule type" value="Genomic_DNA"/>
</dbReference>
<dbReference type="Gene3D" id="3.20.20.150">
    <property type="entry name" value="Divalent-metal-dependent TIM barrel enzymes"/>
    <property type="match status" value="1"/>
</dbReference>
<dbReference type="Gene3D" id="3.40.50.150">
    <property type="entry name" value="Vaccinia Virus protein VP39"/>
    <property type="match status" value="1"/>
</dbReference>
<dbReference type="InParanoid" id="Q6BNE0"/>
<feature type="domain" description="PRMT5 TIM barrel" evidence="5">
    <location>
        <begin position="116"/>
        <end position="212"/>
    </location>
</feature>
<evidence type="ECO:0000256" key="1">
    <source>
        <dbReference type="ARBA" id="ARBA00022603"/>
    </source>
</evidence>
<keyword evidence="1" id="KW-0489">Methyltransferase</keyword>
<evidence type="ECO:0000313" key="8">
    <source>
        <dbReference type="Proteomes" id="UP000000599"/>
    </source>
</evidence>
<dbReference type="InterPro" id="IPR029063">
    <property type="entry name" value="SAM-dependent_MTases_sf"/>
</dbReference>
<dbReference type="GO" id="GO:0016274">
    <property type="term" value="F:protein-arginine N-methyltransferase activity"/>
    <property type="evidence" value="ECO:0007669"/>
    <property type="project" value="InterPro"/>
</dbReference>
<dbReference type="KEGG" id="dha:DEHA2E22528g"/>
<evidence type="ECO:0000259" key="6">
    <source>
        <dbReference type="Pfam" id="PF17286"/>
    </source>
</evidence>
<dbReference type="Pfam" id="PF17286">
    <property type="entry name" value="PRMT5_C"/>
    <property type="match status" value="1"/>
</dbReference>
<organism evidence="7 8">
    <name type="scientific">Debaryomyces hansenii (strain ATCC 36239 / CBS 767 / BCRC 21394 / JCM 1990 / NBRC 0083 / IGC 2968)</name>
    <name type="common">Yeast</name>
    <name type="synonym">Torulaspora hansenii</name>
    <dbReference type="NCBI Taxonomy" id="284592"/>
    <lineage>
        <taxon>Eukaryota</taxon>
        <taxon>Fungi</taxon>
        <taxon>Dikarya</taxon>
        <taxon>Ascomycota</taxon>
        <taxon>Saccharomycotina</taxon>
        <taxon>Pichiomycetes</taxon>
        <taxon>Debaryomycetaceae</taxon>
        <taxon>Debaryomyces</taxon>
    </lineage>
</organism>
<feature type="domain" description="PRMT5 oligomerisation" evidence="6">
    <location>
        <begin position="373"/>
        <end position="514"/>
    </location>
</feature>
<dbReference type="eggNOG" id="KOG0822">
    <property type="taxonomic scope" value="Eukaryota"/>
</dbReference>
<dbReference type="InterPro" id="IPR035247">
    <property type="entry name" value="PRMT5_TIM"/>
</dbReference>
<dbReference type="SUPFAM" id="SSF53335">
    <property type="entry name" value="S-adenosyl-L-methionine-dependent methyltransferases"/>
    <property type="match status" value="1"/>
</dbReference>
<dbReference type="GO" id="GO:0005634">
    <property type="term" value="C:nucleus"/>
    <property type="evidence" value="ECO:0007669"/>
    <property type="project" value="TreeGrafter"/>
</dbReference>
<dbReference type="STRING" id="284592.Q6BNE0"/>
<proteinExistence type="predicted"/>
<reference evidence="7 8" key="1">
    <citation type="journal article" date="2004" name="Nature">
        <title>Genome evolution in yeasts.</title>
        <authorList>
            <consortium name="Genolevures"/>
            <person name="Dujon B."/>
            <person name="Sherman D."/>
            <person name="Fischer G."/>
            <person name="Durrens P."/>
            <person name="Casaregola S."/>
            <person name="Lafontaine I."/>
            <person name="de Montigny J."/>
            <person name="Marck C."/>
            <person name="Neuveglise C."/>
            <person name="Talla E."/>
            <person name="Goffard N."/>
            <person name="Frangeul L."/>
            <person name="Aigle M."/>
            <person name="Anthouard V."/>
            <person name="Babour A."/>
            <person name="Barbe V."/>
            <person name="Barnay S."/>
            <person name="Blanchin S."/>
            <person name="Beckerich J.M."/>
            <person name="Beyne E."/>
            <person name="Bleykasten C."/>
            <person name="Boisrame A."/>
            <person name="Boyer J."/>
            <person name="Cattolico L."/>
            <person name="Confanioleri F."/>
            <person name="de Daruvar A."/>
            <person name="Despons L."/>
            <person name="Fabre E."/>
            <person name="Fairhead C."/>
            <person name="Ferry-Dumazet H."/>
            <person name="Groppi A."/>
            <person name="Hantraye F."/>
            <person name="Hennequin C."/>
            <person name="Jauniaux N."/>
            <person name="Joyet P."/>
            <person name="Kachouri R."/>
            <person name="Kerrest A."/>
            <person name="Koszul R."/>
            <person name="Lemaire M."/>
            <person name="Lesur I."/>
            <person name="Ma L."/>
            <person name="Muller H."/>
            <person name="Nicaud J.M."/>
            <person name="Nikolski M."/>
            <person name="Oztas S."/>
            <person name="Ozier-Kalogeropoulos O."/>
            <person name="Pellenz S."/>
            <person name="Potier S."/>
            <person name="Richard G.F."/>
            <person name="Straub M.L."/>
            <person name="Suleau A."/>
            <person name="Swennene D."/>
            <person name="Tekaia F."/>
            <person name="Wesolowski-Louvel M."/>
            <person name="Westhof E."/>
            <person name="Wirth B."/>
            <person name="Zeniou-Meyer M."/>
            <person name="Zivanovic I."/>
            <person name="Bolotin-Fukuhara M."/>
            <person name="Thierry A."/>
            <person name="Bouchier C."/>
            <person name="Caudron B."/>
            <person name="Scarpelli C."/>
            <person name="Gaillardin C."/>
            <person name="Weissenbach J."/>
            <person name="Wincker P."/>
            <person name="Souciet J.L."/>
        </authorList>
    </citation>
    <scope>NUCLEOTIDE SEQUENCE [LARGE SCALE GENOMIC DNA]</scope>
    <source>
        <strain evidence="8">ATCC 36239 / CBS 767 / BCRC 21394 / JCM 1990 / NBRC 0083 / IGC 2968</strain>
    </source>
</reference>